<dbReference type="OrthoDB" id="9788334at2"/>
<proteinExistence type="predicted"/>
<name>A0A1Y5TFI0_9RHOB</name>
<evidence type="ECO:0000256" key="2">
    <source>
        <dbReference type="SAM" id="MobiDB-lite"/>
    </source>
</evidence>
<keyword evidence="5" id="KW-1185">Reference proteome</keyword>
<reference evidence="4 5" key="1">
    <citation type="submission" date="2017-03" db="EMBL/GenBank/DDBJ databases">
        <authorList>
            <person name="Afonso C.L."/>
            <person name="Miller P.J."/>
            <person name="Scott M.A."/>
            <person name="Spackman E."/>
            <person name="Goraichik I."/>
            <person name="Dimitrov K.M."/>
            <person name="Suarez D.L."/>
            <person name="Swayne D.E."/>
        </authorList>
    </citation>
    <scope>NUCLEOTIDE SEQUENCE [LARGE SCALE GENOMIC DNA]</scope>
    <source>
        <strain evidence="4 5">CECT 7023</strain>
    </source>
</reference>
<sequence length="127" mass="13975">MFENLEIFQTSTAMARHAGRRQVVVAQNLANADTPGYKAQSIAPFREAYRSDPTRALKSTRPGHIHDPGSGARAATEEAQAQPSPNGNSVSLENEMLQAIEVAREHRRALTIYKHALDVVRISIGRK</sequence>
<dbReference type="Pfam" id="PF00460">
    <property type="entry name" value="Flg_bb_rod"/>
    <property type="match status" value="1"/>
</dbReference>
<dbReference type="EMBL" id="FWFZ01000016">
    <property type="protein sequence ID" value="SLN62884.1"/>
    <property type="molecule type" value="Genomic_DNA"/>
</dbReference>
<feature type="region of interest" description="Disordered" evidence="2">
    <location>
        <begin position="54"/>
        <end position="92"/>
    </location>
</feature>
<feature type="domain" description="Flagellar basal body rod protein N-terminal" evidence="3">
    <location>
        <begin position="20"/>
        <end position="38"/>
    </location>
</feature>
<evidence type="ECO:0000259" key="3">
    <source>
        <dbReference type="Pfam" id="PF00460"/>
    </source>
</evidence>
<evidence type="ECO:0000256" key="1">
    <source>
        <dbReference type="ARBA" id="ARBA00004117"/>
    </source>
</evidence>
<keyword evidence="4" id="KW-0966">Cell projection</keyword>
<dbReference type="GO" id="GO:0009425">
    <property type="term" value="C:bacterial-type flagellum basal body"/>
    <property type="evidence" value="ECO:0007669"/>
    <property type="project" value="UniProtKB-SubCell"/>
</dbReference>
<dbReference type="RefSeq" id="WP_085879753.1">
    <property type="nucleotide sequence ID" value="NZ_FWFZ01000016.1"/>
</dbReference>
<protein>
    <submittedName>
        <fullName evidence="4">Flagellar basal body rod protein FlgB</fullName>
    </submittedName>
</protein>
<comment type="subcellular location">
    <subcellularLocation>
        <location evidence="1">Bacterial flagellum basal body</location>
    </subcellularLocation>
</comment>
<keyword evidence="4" id="KW-0282">Flagellum</keyword>
<dbReference type="NCBIfam" id="NF009270">
    <property type="entry name" value="PRK12627.1"/>
    <property type="match status" value="1"/>
</dbReference>
<dbReference type="Proteomes" id="UP000193900">
    <property type="component" value="Unassembled WGS sequence"/>
</dbReference>
<evidence type="ECO:0000313" key="4">
    <source>
        <dbReference type="EMBL" id="SLN62884.1"/>
    </source>
</evidence>
<gene>
    <name evidence="4" type="ORF">ROA7023_02940</name>
</gene>
<organism evidence="4 5">
    <name type="scientific">Roseisalinus antarcticus</name>
    <dbReference type="NCBI Taxonomy" id="254357"/>
    <lineage>
        <taxon>Bacteria</taxon>
        <taxon>Pseudomonadati</taxon>
        <taxon>Pseudomonadota</taxon>
        <taxon>Alphaproteobacteria</taxon>
        <taxon>Rhodobacterales</taxon>
        <taxon>Roseobacteraceae</taxon>
        <taxon>Roseisalinus</taxon>
    </lineage>
</organism>
<keyword evidence="4" id="KW-0969">Cilium</keyword>
<dbReference type="AlphaFoldDB" id="A0A1Y5TFI0"/>
<accession>A0A1Y5TFI0</accession>
<evidence type="ECO:0000313" key="5">
    <source>
        <dbReference type="Proteomes" id="UP000193900"/>
    </source>
</evidence>
<feature type="compositionally biased region" description="Polar residues" evidence="2">
    <location>
        <begin position="79"/>
        <end position="92"/>
    </location>
</feature>
<dbReference type="InterPro" id="IPR001444">
    <property type="entry name" value="Flag_bb_rod_N"/>
</dbReference>